<feature type="domain" description="Endonuclease/exonuclease/phosphatase" evidence="8">
    <location>
        <begin position="634"/>
        <end position="886"/>
    </location>
</feature>
<dbReference type="InterPro" id="IPR043504">
    <property type="entry name" value="Peptidase_S1_PA_chymotrypsin"/>
</dbReference>
<dbReference type="GO" id="GO:0006508">
    <property type="term" value="P:proteolysis"/>
    <property type="evidence" value="ECO:0007669"/>
    <property type="project" value="UniProtKB-KW"/>
</dbReference>
<feature type="active site" description="Charge relay system" evidence="6">
    <location>
        <position position="463"/>
    </location>
</feature>
<evidence type="ECO:0000256" key="5">
    <source>
        <dbReference type="ARBA" id="ARBA00022825"/>
    </source>
</evidence>
<evidence type="ECO:0000313" key="10">
    <source>
        <dbReference type="EMBL" id="PUB12446.1"/>
    </source>
</evidence>
<dbReference type="Gene3D" id="3.60.10.10">
    <property type="entry name" value="Endonuclease/exonuclease/phosphatase"/>
    <property type="match status" value="1"/>
</dbReference>
<dbReference type="InterPro" id="IPR008256">
    <property type="entry name" value="Peptidase_S1B"/>
</dbReference>
<feature type="active site" description="Charge relay system" evidence="6">
    <location>
        <position position="534"/>
    </location>
</feature>
<dbReference type="GO" id="GO:0008236">
    <property type="term" value="F:serine-type peptidase activity"/>
    <property type="evidence" value="ECO:0007669"/>
    <property type="project" value="UniProtKB-KW"/>
</dbReference>
<dbReference type="Proteomes" id="UP000244523">
    <property type="component" value="Unassembled WGS sequence"/>
</dbReference>
<dbReference type="SUPFAM" id="SSF56219">
    <property type="entry name" value="DNase I-like"/>
    <property type="match status" value="1"/>
</dbReference>
<dbReference type="SUPFAM" id="SSF50494">
    <property type="entry name" value="Trypsin-like serine proteases"/>
    <property type="match status" value="1"/>
</dbReference>
<dbReference type="Gene3D" id="3.40.50.1110">
    <property type="entry name" value="SGNH hydrolase"/>
    <property type="match status" value="1"/>
</dbReference>
<keyword evidence="3" id="KW-0732">Signal</keyword>
<evidence type="ECO:0000256" key="6">
    <source>
        <dbReference type="PIRSR" id="PIRSR608256-1"/>
    </source>
</evidence>
<feature type="domain" description="SGNH hydrolase-type esterase" evidence="9">
    <location>
        <begin position="93"/>
        <end position="291"/>
    </location>
</feature>
<reference evidence="10 11" key="1">
    <citation type="submission" date="2018-04" db="EMBL/GenBank/DDBJ databases">
        <title>Genomic Encyclopedia of Archaeal and Bacterial Type Strains, Phase II (KMG-II): from individual species to whole genera.</title>
        <authorList>
            <person name="Goeker M."/>
        </authorList>
    </citation>
    <scope>NUCLEOTIDE SEQUENCE [LARGE SCALE GENOMIC DNA]</scope>
    <source>
        <strain evidence="10 11">DSM 29955</strain>
    </source>
</reference>
<organism evidence="10 11">
    <name type="scientific">Yoonia sediminilitoris</name>
    <dbReference type="NCBI Taxonomy" id="1286148"/>
    <lineage>
        <taxon>Bacteria</taxon>
        <taxon>Pseudomonadati</taxon>
        <taxon>Pseudomonadota</taxon>
        <taxon>Alphaproteobacteria</taxon>
        <taxon>Rhodobacterales</taxon>
        <taxon>Paracoccaceae</taxon>
        <taxon>Yoonia</taxon>
    </lineage>
</organism>
<dbReference type="OrthoDB" id="500593at2"/>
<dbReference type="Pfam" id="PF13472">
    <property type="entry name" value="Lipase_GDSL_2"/>
    <property type="match status" value="1"/>
</dbReference>
<dbReference type="GO" id="GO:0016788">
    <property type="term" value="F:hydrolase activity, acting on ester bonds"/>
    <property type="evidence" value="ECO:0007669"/>
    <property type="project" value="UniProtKB-ARBA"/>
</dbReference>
<evidence type="ECO:0000256" key="3">
    <source>
        <dbReference type="ARBA" id="ARBA00022729"/>
    </source>
</evidence>
<keyword evidence="4 7" id="KW-0378">Hydrolase</keyword>
<dbReference type="AlphaFoldDB" id="A0A2T6KC83"/>
<comment type="similarity">
    <text evidence="1 7">Belongs to the peptidase S1B family.</text>
</comment>
<dbReference type="EC" id="3.4.21.-" evidence="7"/>
<dbReference type="EMBL" id="QBUD01000010">
    <property type="protein sequence ID" value="PUB12446.1"/>
    <property type="molecule type" value="Genomic_DNA"/>
</dbReference>
<evidence type="ECO:0000259" key="9">
    <source>
        <dbReference type="Pfam" id="PF13472"/>
    </source>
</evidence>
<evidence type="ECO:0000313" key="11">
    <source>
        <dbReference type="Proteomes" id="UP000244523"/>
    </source>
</evidence>
<feature type="active site" description="Charge relay system" evidence="6">
    <location>
        <position position="422"/>
    </location>
</feature>
<dbReference type="PANTHER" id="PTHR14389">
    <property type="entry name" value="SI:CH1073-475A24.1"/>
    <property type="match status" value="1"/>
</dbReference>
<dbReference type="SUPFAM" id="SSF52266">
    <property type="entry name" value="SGNH hydrolase"/>
    <property type="match status" value="1"/>
</dbReference>
<dbReference type="InterPro" id="IPR036514">
    <property type="entry name" value="SGNH_hydro_sf"/>
</dbReference>
<dbReference type="PRINTS" id="PR00839">
    <property type="entry name" value="V8PROTEASE"/>
</dbReference>
<dbReference type="Pfam" id="PF13365">
    <property type="entry name" value="Trypsin_2"/>
    <property type="match status" value="1"/>
</dbReference>
<evidence type="ECO:0000256" key="4">
    <source>
        <dbReference type="ARBA" id="ARBA00022801"/>
    </source>
</evidence>
<dbReference type="InterPro" id="IPR013830">
    <property type="entry name" value="SGNH_hydro"/>
</dbReference>
<evidence type="ECO:0000256" key="7">
    <source>
        <dbReference type="RuleBase" id="RU004296"/>
    </source>
</evidence>
<keyword evidence="11" id="KW-1185">Reference proteome</keyword>
<evidence type="ECO:0000256" key="2">
    <source>
        <dbReference type="ARBA" id="ARBA00022670"/>
    </source>
</evidence>
<dbReference type="Gene3D" id="2.40.10.10">
    <property type="entry name" value="Trypsin-like serine proteases"/>
    <property type="match status" value="2"/>
</dbReference>
<dbReference type="InterPro" id="IPR036691">
    <property type="entry name" value="Endo/exonu/phosph_ase_sf"/>
</dbReference>
<dbReference type="RefSeq" id="WP_108387371.1">
    <property type="nucleotide sequence ID" value="NZ_QBUD01000010.1"/>
</dbReference>
<proteinExistence type="inferred from homology"/>
<protein>
    <recommendedName>
        <fullName evidence="7">Serine protease</fullName>
        <ecNumber evidence="7">3.4.21.-</ecNumber>
    </recommendedName>
</protein>
<dbReference type="PANTHER" id="PTHR14389:SF3">
    <property type="entry name" value="PROTEIN FAM111A-LIKE"/>
    <property type="match status" value="1"/>
</dbReference>
<sequence>MTKQITLTELKAKIRDIDTPDEEIAAYLQAAPDVSDAFAPQVRINPELVDDEGKEADVAMRFFNAMSKRRRQKKYQRKIANGWTGLRVVSEGDSWFQYPFLLCDVIDQLFDDYAIYSLGAAGDLVQDMLDQDEILQAVRQQKPHVFLISGGGNDLLGDGMLKTALHPFKAGRPVKDYPNATFASRLNDIIGVYRNIFKSLLAEFPSLKILCHGYDYAKPDNARWLGKPMASLGIKDQTLQTQIVAELIDRFNIALVGLASEFPGAVTHVSCLNTVGDNWHDELHPNNAGYADAANKFRSVIASMFGAPHAFEETARLSPGKEAMIDAQDLEPEAFRELVDYRGRELLATPLPPTEDESRRKEIEQDISQHFEKISGGADFLPASFLYHGADAAASVCRINLPGGSGTGFLIATSNFIMTNNHVIADKEEARDALAEFRFEEGGDSLMVNLDPDRFFITSRELDFTIVGCDDPALADFDPIPLLRNPSTVTRGEKVNIVQHPRGRPKEVALHNNDVLRIKDKVVWYETDTEPGSSGSPVFNNTWDLVALHHAGWIENGVTTNEGVRMAAIVSHLVARQHTEATASGALMELLSTIPDSSPHLGFFDIAGITGARPEEVEVPEYKGSLEFADIGFWNIEHFNDAITDARVDKVAGVLGHLSLDAMGLVEVQKDAMDRVVESLQALGHSYSYKYLDVKGRQDLAVLYDSKTTEVNISAKILNRHKTAWAATTGTGRTAFPRRPLIAHVKVAPNTKNAEQVEFIMILLHLKAFGDPQSKARRRLAAEILTEVIADIRKTEKLPVVLGGDLNETLNTDVLAPLTDAPDLFTLTTDDAANNALSYVGASHRSLIDHIVVSNDVRMSPISGDDAAIVRLDKSVADFTQDVSDHMPLVIRMVNRDAPIQMNDAGKGQDQC</sequence>
<dbReference type="InterPro" id="IPR005135">
    <property type="entry name" value="Endo/exonuclease/phosphatase"/>
</dbReference>
<gene>
    <name evidence="10" type="ORF">C8N45_11085</name>
</gene>
<accession>A0A2T6KC83</accession>
<evidence type="ECO:0000259" key="8">
    <source>
        <dbReference type="Pfam" id="PF03372"/>
    </source>
</evidence>
<comment type="caution">
    <text evidence="10">The sequence shown here is derived from an EMBL/GenBank/DDBJ whole genome shotgun (WGS) entry which is preliminary data.</text>
</comment>
<keyword evidence="2 7" id="KW-0645">Protease</keyword>
<dbReference type="Pfam" id="PF03372">
    <property type="entry name" value="Exo_endo_phos"/>
    <property type="match status" value="1"/>
</dbReference>
<keyword evidence="5 7" id="KW-0720">Serine protease</keyword>
<name>A0A2T6KC83_9RHOB</name>
<evidence type="ECO:0000256" key="1">
    <source>
        <dbReference type="ARBA" id="ARBA00008764"/>
    </source>
</evidence>
<dbReference type="InterPro" id="IPR009003">
    <property type="entry name" value="Peptidase_S1_PA"/>
</dbReference>